<sequence length="186" mass="20778">MELIDVVPLRNFVCLSSLQNSISTSWSFVHSRFPLFGGSEVSPEKKKTTTTTKNYEVGGQEAGFNDGDEGEIGELSREDIATVMQKLGIPCDPDEEGPELSKRSIHGIFEEEEASWEELKEAFDVFDENRDGFIDAMELQRVLCILGLGGRTDLPACSSMISAFDENRDGKIDFNEFVKFMENCLT</sequence>
<evidence type="ECO:0000313" key="6">
    <source>
        <dbReference type="Proteomes" id="UP001279734"/>
    </source>
</evidence>
<reference evidence="5" key="1">
    <citation type="submission" date="2023-05" db="EMBL/GenBank/DDBJ databases">
        <title>Nepenthes gracilis genome sequencing.</title>
        <authorList>
            <person name="Fukushima K."/>
        </authorList>
    </citation>
    <scope>NUCLEOTIDE SEQUENCE</scope>
    <source>
        <strain evidence="5">SING2019-196</strain>
    </source>
</reference>
<accession>A0AAD3TIL1</accession>
<keyword evidence="3" id="KW-0106">Calcium</keyword>
<dbReference type="InterPro" id="IPR018247">
    <property type="entry name" value="EF_Hand_1_Ca_BS"/>
</dbReference>
<dbReference type="Gene3D" id="1.10.238.10">
    <property type="entry name" value="EF-hand"/>
    <property type="match status" value="1"/>
</dbReference>
<dbReference type="EMBL" id="BSYO01000038">
    <property type="protein sequence ID" value="GMH30220.1"/>
    <property type="molecule type" value="Genomic_DNA"/>
</dbReference>
<protein>
    <recommendedName>
        <fullName evidence="4">EF-hand domain-containing protein</fullName>
    </recommendedName>
</protein>
<evidence type="ECO:0000313" key="5">
    <source>
        <dbReference type="EMBL" id="GMH30220.1"/>
    </source>
</evidence>
<dbReference type="AlphaFoldDB" id="A0AAD3TIL1"/>
<dbReference type="GO" id="GO:0005509">
    <property type="term" value="F:calcium ion binding"/>
    <property type="evidence" value="ECO:0007669"/>
    <property type="project" value="InterPro"/>
</dbReference>
<dbReference type="InterPro" id="IPR039647">
    <property type="entry name" value="EF_hand_pair_protein_CML-like"/>
</dbReference>
<dbReference type="SMART" id="SM00054">
    <property type="entry name" value="EFh"/>
    <property type="match status" value="2"/>
</dbReference>
<dbReference type="PROSITE" id="PS50222">
    <property type="entry name" value="EF_HAND_2"/>
    <property type="match status" value="2"/>
</dbReference>
<keyword evidence="6" id="KW-1185">Reference proteome</keyword>
<evidence type="ECO:0000256" key="1">
    <source>
        <dbReference type="ARBA" id="ARBA00022723"/>
    </source>
</evidence>
<evidence type="ECO:0000256" key="2">
    <source>
        <dbReference type="ARBA" id="ARBA00022737"/>
    </source>
</evidence>
<proteinExistence type="predicted"/>
<feature type="domain" description="EF-hand" evidence="4">
    <location>
        <begin position="114"/>
        <end position="149"/>
    </location>
</feature>
<feature type="domain" description="EF-hand" evidence="4">
    <location>
        <begin position="152"/>
        <end position="186"/>
    </location>
</feature>
<dbReference type="PROSITE" id="PS00018">
    <property type="entry name" value="EF_HAND_1"/>
    <property type="match status" value="2"/>
</dbReference>
<keyword evidence="1" id="KW-0479">Metal-binding</keyword>
<dbReference type="PANTHER" id="PTHR10891">
    <property type="entry name" value="EF-HAND CALCIUM-BINDING DOMAIN CONTAINING PROTEIN"/>
    <property type="match status" value="1"/>
</dbReference>
<comment type="caution">
    <text evidence="5">The sequence shown here is derived from an EMBL/GenBank/DDBJ whole genome shotgun (WGS) entry which is preliminary data.</text>
</comment>
<dbReference type="FunFam" id="1.10.238.10:FF:000003">
    <property type="entry name" value="Calmodulin A"/>
    <property type="match status" value="1"/>
</dbReference>
<name>A0AAD3TIL1_NEPGR</name>
<dbReference type="Proteomes" id="UP001279734">
    <property type="component" value="Unassembled WGS sequence"/>
</dbReference>
<dbReference type="CDD" id="cd00051">
    <property type="entry name" value="EFh"/>
    <property type="match status" value="1"/>
</dbReference>
<evidence type="ECO:0000259" key="4">
    <source>
        <dbReference type="PROSITE" id="PS50222"/>
    </source>
</evidence>
<dbReference type="SUPFAM" id="SSF47473">
    <property type="entry name" value="EF-hand"/>
    <property type="match status" value="1"/>
</dbReference>
<dbReference type="InterPro" id="IPR011992">
    <property type="entry name" value="EF-hand-dom_pair"/>
</dbReference>
<evidence type="ECO:0000256" key="3">
    <source>
        <dbReference type="ARBA" id="ARBA00022837"/>
    </source>
</evidence>
<dbReference type="InterPro" id="IPR002048">
    <property type="entry name" value="EF_hand_dom"/>
</dbReference>
<organism evidence="5 6">
    <name type="scientific">Nepenthes gracilis</name>
    <name type="common">Slender pitcher plant</name>
    <dbReference type="NCBI Taxonomy" id="150966"/>
    <lineage>
        <taxon>Eukaryota</taxon>
        <taxon>Viridiplantae</taxon>
        <taxon>Streptophyta</taxon>
        <taxon>Embryophyta</taxon>
        <taxon>Tracheophyta</taxon>
        <taxon>Spermatophyta</taxon>
        <taxon>Magnoliopsida</taxon>
        <taxon>eudicotyledons</taxon>
        <taxon>Gunneridae</taxon>
        <taxon>Pentapetalae</taxon>
        <taxon>Caryophyllales</taxon>
        <taxon>Nepenthaceae</taxon>
        <taxon>Nepenthes</taxon>
    </lineage>
</organism>
<keyword evidence="2" id="KW-0677">Repeat</keyword>
<gene>
    <name evidence="5" type="ORF">Nepgr_032063</name>
</gene>
<dbReference type="Pfam" id="PF13499">
    <property type="entry name" value="EF-hand_7"/>
    <property type="match status" value="1"/>
</dbReference>